<proteinExistence type="predicted"/>
<dbReference type="EMBL" id="JAKZGO010000006">
    <property type="protein sequence ID" value="MCH7413642.1"/>
    <property type="molecule type" value="Genomic_DNA"/>
</dbReference>
<sequence length="341" mass="39418">MKYFSVMIFLSFLFSCDHKSEGIFYESATVIFHENDFHENRFIKANILNQFSDSLFRPSTMHLINNSFLAINEVKSNSVLHLVKVPQDEYLGRFGSKGNGPGEILVPWKFLNSKGGRFGVFDIEQKKVVEYNTDSLLLKNIYYDEFKLRSNARSNGVIIHRDKIFFTDTNNLNARLFSTDMDGSNLISYGKLPEVGSNYPEIQVNEVNEVAELARLANHGDKFVLTYYNIPLIQIFDLENNTWVSIVGPDKLPDFDDLGKTTYFGSVFINDQYIYASYYGREDSYENPSNIIFVFDHTGNIVKKIELEERVFEFVVFDDKYLYGLGRNVKSLDYALVKFEL</sequence>
<keyword evidence="2" id="KW-1185">Reference proteome</keyword>
<dbReference type="SUPFAM" id="SSF63825">
    <property type="entry name" value="YWTD domain"/>
    <property type="match status" value="1"/>
</dbReference>
<dbReference type="Pfam" id="PF15869">
    <property type="entry name" value="TolB_like"/>
    <property type="match status" value="1"/>
</dbReference>
<name>A0ABS9VB33_9BACT</name>
<protein>
    <submittedName>
        <fullName evidence="1">TolB-like 6-bladed beta-propeller domain-containing protein</fullName>
    </submittedName>
</protein>
<comment type="caution">
    <text evidence="1">The sequence shown here is derived from an EMBL/GenBank/DDBJ whole genome shotgun (WGS) entry which is preliminary data.</text>
</comment>
<organism evidence="1 2">
    <name type="scientific">Belliella alkalica</name>
    <dbReference type="NCBI Taxonomy" id="1730871"/>
    <lineage>
        <taxon>Bacteria</taxon>
        <taxon>Pseudomonadati</taxon>
        <taxon>Bacteroidota</taxon>
        <taxon>Cytophagia</taxon>
        <taxon>Cytophagales</taxon>
        <taxon>Cyclobacteriaceae</taxon>
        <taxon>Belliella</taxon>
    </lineage>
</organism>
<gene>
    <name evidence="1" type="ORF">MM213_09110</name>
</gene>
<evidence type="ECO:0000313" key="1">
    <source>
        <dbReference type="EMBL" id="MCH7413642.1"/>
    </source>
</evidence>
<dbReference type="Proteomes" id="UP001165430">
    <property type="component" value="Unassembled WGS sequence"/>
</dbReference>
<evidence type="ECO:0000313" key="2">
    <source>
        <dbReference type="Proteomes" id="UP001165430"/>
    </source>
</evidence>
<dbReference type="PROSITE" id="PS51257">
    <property type="entry name" value="PROKAR_LIPOPROTEIN"/>
    <property type="match status" value="1"/>
</dbReference>
<reference evidence="1" key="1">
    <citation type="submission" date="2022-03" db="EMBL/GenBank/DDBJ databases">
        <title>De novo assembled genomes of Belliella spp. (Cyclobacteriaceae) strains.</title>
        <authorList>
            <person name="Szabo A."/>
            <person name="Korponai K."/>
            <person name="Felfoldi T."/>
        </authorList>
    </citation>
    <scope>NUCLEOTIDE SEQUENCE</scope>
    <source>
        <strain evidence="1">DSM 111903</strain>
    </source>
</reference>
<accession>A0ABS9VB33</accession>
<dbReference type="RefSeq" id="WP_241411563.1">
    <property type="nucleotide sequence ID" value="NZ_JAKZGO010000006.1"/>
</dbReference>